<evidence type="ECO:0000256" key="2">
    <source>
        <dbReference type="RuleBase" id="RU003749"/>
    </source>
</evidence>
<feature type="domain" description="STAS" evidence="3">
    <location>
        <begin position="47"/>
        <end position="156"/>
    </location>
</feature>
<name>A0A916WSV1_9MICO</name>
<dbReference type="GO" id="GO:0043856">
    <property type="term" value="F:anti-sigma factor antagonist activity"/>
    <property type="evidence" value="ECO:0007669"/>
    <property type="project" value="InterPro"/>
</dbReference>
<evidence type="ECO:0000256" key="1">
    <source>
        <dbReference type="ARBA" id="ARBA00009013"/>
    </source>
</evidence>
<dbReference type="PANTHER" id="PTHR33495:SF2">
    <property type="entry name" value="ANTI-SIGMA FACTOR ANTAGONIST TM_1081-RELATED"/>
    <property type="match status" value="1"/>
</dbReference>
<organism evidence="4 5">
    <name type="scientific">Flexivirga endophytica</name>
    <dbReference type="NCBI Taxonomy" id="1849103"/>
    <lineage>
        <taxon>Bacteria</taxon>
        <taxon>Bacillati</taxon>
        <taxon>Actinomycetota</taxon>
        <taxon>Actinomycetes</taxon>
        <taxon>Micrococcales</taxon>
        <taxon>Dermacoccaceae</taxon>
        <taxon>Flexivirga</taxon>
    </lineage>
</organism>
<comment type="caution">
    <text evidence="4">The sequence shown here is derived from an EMBL/GenBank/DDBJ whole genome shotgun (WGS) entry which is preliminary data.</text>
</comment>
<protein>
    <recommendedName>
        <fullName evidence="2">Anti-sigma factor antagonist</fullName>
    </recommendedName>
</protein>
<keyword evidence="5" id="KW-1185">Reference proteome</keyword>
<evidence type="ECO:0000259" key="3">
    <source>
        <dbReference type="PROSITE" id="PS50801"/>
    </source>
</evidence>
<dbReference type="InterPro" id="IPR003658">
    <property type="entry name" value="Anti-sigma_ant"/>
</dbReference>
<comment type="similarity">
    <text evidence="1 2">Belongs to the anti-sigma-factor antagonist family.</text>
</comment>
<evidence type="ECO:0000313" key="4">
    <source>
        <dbReference type="EMBL" id="GGB26685.1"/>
    </source>
</evidence>
<dbReference type="EMBL" id="BMHI01000002">
    <property type="protein sequence ID" value="GGB26685.1"/>
    <property type="molecule type" value="Genomic_DNA"/>
</dbReference>
<dbReference type="CDD" id="cd07043">
    <property type="entry name" value="STAS_anti-anti-sigma_factors"/>
    <property type="match status" value="1"/>
</dbReference>
<reference evidence="4" key="1">
    <citation type="journal article" date="2014" name="Int. J. Syst. Evol. Microbiol.">
        <title>Complete genome sequence of Corynebacterium casei LMG S-19264T (=DSM 44701T), isolated from a smear-ripened cheese.</title>
        <authorList>
            <consortium name="US DOE Joint Genome Institute (JGI-PGF)"/>
            <person name="Walter F."/>
            <person name="Albersmeier A."/>
            <person name="Kalinowski J."/>
            <person name="Ruckert C."/>
        </authorList>
    </citation>
    <scope>NUCLEOTIDE SEQUENCE</scope>
    <source>
        <strain evidence="4">CGMCC 1.15085</strain>
    </source>
</reference>
<dbReference type="Gene3D" id="3.30.750.24">
    <property type="entry name" value="STAS domain"/>
    <property type="match status" value="1"/>
</dbReference>
<dbReference type="SUPFAM" id="SSF52091">
    <property type="entry name" value="SpoIIaa-like"/>
    <property type="match status" value="1"/>
</dbReference>
<dbReference type="InterPro" id="IPR036513">
    <property type="entry name" value="STAS_dom_sf"/>
</dbReference>
<dbReference type="AlphaFoldDB" id="A0A916WSV1"/>
<dbReference type="InterPro" id="IPR002645">
    <property type="entry name" value="STAS_dom"/>
</dbReference>
<reference evidence="4" key="2">
    <citation type="submission" date="2020-09" db="EMBL/GenBank/DDBJ databases">
        <authorList>
            <person name="Sun Q."/>
            <person name="Zhou Y."/>
        </authorList>
    </citation>
    <scope>NUCLEOTIDE SEQUENCE</scope>
    <source>
        <strain evidence="4">CGMCC 1.15085</strain>
    </source>
</reference>
<accession>A0A916WSV1</accession>
<dbReference type="NCBIfam" id="TIGR00377">
    <property type="entry name" value="ant_ant_sig"/>
    <property type="match status" value="1"/>
</dbReference>
<dbReference type="Pfam" id="PF01740">
    <property type="entry name" value="STAS"/>
    <property type="match status" value="1"/>
</dbReference>
<proteinExistence type="inferred from homology"/>
<gene>
    <name evidence="4" type="ORF">GCM10011492_16190</name>
</gene>
<dbReference type="PROSITE" id="PS50801">
    <property type="entry name" value="STAS"/>
    <property type="match status" value="1"/>
</dbReference>
<dbReference type="Proteomes" id="UP000636793">
    <property type="component" value="Unassembled WGS sequence"/>
</dbReference>
<evidence type="ECO:0000313" key="5">
    <source>
        <dbReference type="Proteomes" id="UP000636793"/>
    </source>
</evidence>
<dbReference type="PANTHER" id="PTHR33495">
    <property type="entry name" value="ANTI-SIGMA FACTOR ANTAGONIST TM_1081-RELATED-RELATED"/>
    <property type="match status" value="1"/>
</dbReference>
<sequence length="165" mass="17248">MGPAGAADERLSPDNEACYALALRLQALFRMNVNGSSTPKGSFVTDLDISGSDEGDFTVIRLVGDVDVSAAARLRDALARLITDPAEKVLVDLSNVPFLDSTGLGVLVGRLKQQRLGGGDLALVIESERLLRNFRITGLDRVFNIHPSVAAAVAADNADGASGTA</sequence>